<comment type="caution">
    <text evidence="2">The sequence shown here is derived from an EMBL/GenBank/DDBJ whole genome shotgun (WGS) entry which is preliminary data.</text>
</comment>
<dbReference type="EMBL" id="BAEH01000113">
    <property type="protein sequence ID" value="GAB20345.1"/>
    <property type="molecule type" value="Genomic_DNA"/>
</dbReference>
<name>H0R5J4_9ACTN</name>
<dbReference type="STRING" id="1077974.GOEFS_113_00010"/>
<protein>
    <submittedName>
        <fullName evidence="2">Putative iron-sulfur binding reductase</fullName>
    </submittedName>
</protein>
<accession>H0R5J4</accession>
<evidence type="ECO:0000313" key="3">
    <source>
        <dbReference type="Proteomes" id="UP000035034"/>
    </source>
</evidence>
<keyword evidence="1" id="KW-0812">Transmembrane</keyword>
<proteinExistence type="predicted"/>
<evidence type="ECO:0000256" key="1">
    <source>
        <dbReference type="SAM" id="Phobius"/>
    </source>
</evidence>
<organism evidence="2 3">
    <name type="scientific">Gordonia effusa NBRC 100432</name>
    <dbReference type="NCBI Taxonomy" id="1077974"/>
    <lineage>
        <taxon>Bacteria</taxon>
        <taxon>Bacillati</taxon>
        <taxon>Actinomycetota</taxon>
        <taxon>Actinomycetes</taxon>
        <taxon>Mycobacteriales</taxon>
        <taxon>Gordoniaceae</taxon>
        <taxon>Gordonia</taxon>
    </lineage>
</organism>
<evidence type="ECO:0000313" key="2">
    <source>
        <dbReference type="EMBL" id="GAB20345.1"/>
    </source>
</evidence>
<feature type="transmembrane region" description="Helical" evidence="1">
    <location>
        <begin position="6"/>
        <end position="24"/>
    </location>
</feature>
<feature type="non-terminal residue" evidence="2">
    <location>
        <position position="205"/>
    </location>
</feature>
<gene>
    <name evidence="2" type="ORF">GOEFS_113_00010</name>
</gene>
<reference evidence="2 3" key="1">
    <citation type="submission" date="2011-12" db="EMBL/GenBank/DDBJ databases">
        <title>Whole genome shotgun sequence of Gordonia effusa NBRC 100432.</title>
        <authorList>
            <person name="Yoshida I."/>
            <person name="Takarada H."/>
            <person name="Hosoyama A."/>
            <person name="Tsuchikane K."/>
            <person name="Katsumata H."/>
            <person name="Yamazaki S."/>
            <person name="Fujita N."/>
        </authorList>
    </citation>
    <scope>NUCLEOTIDE SEQUENCE [LARGE SCALE GENOMIC DNA]</scope>
    <source>
        <strain evidence="2 3">NBRC 100432</strain>
    </source>
</reference>
<feature type="transmembrane region" description="Helical" evidence="1">
    <location>
        <begin position="113"/>
        <end position="132"/>
    </location>
</feature>
<keyword evidence="1" id="KW-0472">Membrane</keyword>
<keyword evidence="3" id="KW-1185">Reference proteome</keyword>
<keyword evidence="1" id="KW-1133">Transmembrane helix</keyword>
<dbReference type="AlphaFoldDB" id="H0R5J4"/>
<feature type="transmembrane region" description="Helical" evidence="1">
    <location>
        <begin position="72"/>
        <end position="93"/>
    </location>
</feature>
<dbReference type="eggNOG" id="COG1835">
    <property type="taxonomic scope" value="Bacteria"/>
</dbReference>
<feature type="transmembrane region" description="Helical" evidence="1">
    <location>
        <begin position="153"/>
        <end position="172"/>
    </location>
</feature>
<sequence>MNSTTIALGTIGALLSVICWAFFFRGVAGIVRTIAQGQPAPGRAFPIVPRFKTMMKEFIAHTRMVKIRTVGIAHWLVMIGFLGGFVLFFEAYGQAIDPEFHWPIFGDTFGWHLWDELLGIGTVIGIVTLIVIRQLNHPRVPERLSRFSGSRFLPAYTIEGIVLVEGLGMIFVKAGKIATFHHSNVGSDFFTMQVAKLLPASPVMV</sequence>
<dbReference type="Proteomes" id="UP000035034">
    <property type="component" value="Unassembled WGS sequence"/>
</dbReference>